<gene>
    <name evidence="2" type="ORF">DNK57_06735</name>
</gene>
<dbReference type="RefSeq" id="WP_192962198.1">
    <property type="nucleotide sequence ID" value="NZ_QKOF01000006.1"/>
</dbReference>
<feature type="transmembrane region" description="Helical" evidence="1">
    <location>
        <begin position="146"/>
        <end position="163"/>
    </location>
</feature>
<organism evidence="2 3">
    <name type="scientific">Methanothermobacter thermautotrophicus</name>
    <name type="common">Methanobacterium thermoformicicum</name>
    <dbReference type="NCBI Taxonomy" id="145262"/>
    <lineage>
        <taxon>Archaea</taxon>
        <taxon>Methanobacteriati</taxon>
        <taxon>Methanobacteriota</taxon>
        <taxon>Methanomada group</taxon>
        <taxon>Methanobacteria</taxon>
        <taxon>Methanobacteriales</taxon>
        <taxon>Methanobacteriaceae</taxon>
        <taxon>Methanothermobacter</taxon>
    </lineage>
</organism>
<accession>A0A842YND9</accession>
<sequence length="214" mass="24004">MSSEGAMITVGLTLTIYLISLVIVGEDRLNRFYERITRVTGEKPKKGGVGTPKASSLALMVVFLPFFLLFAGFSFVFAPEMVPGPVALLILTEYIGFVFFLRGDTFQWEFDGKGYPSRGYICFSFLFSAFMVMRGVVGMFKGEVAWGLFMLFLGLFIATYYLFPDKMPGLKGNYLSTRHEVLKAIIVGIILLIITRIIWAIVQVKVFHWSLTGP</sequence>
<feature type="transmembrane region" description="Helical" evidence="1">
    <location>
        <begin position="184"/>
        <end position="202"/>
    </location>
</feature>
<dbReference type="Proteomes" id="UP000646659">
    <property type="component" value="Unassembled WGS sequence"/>
</dbReference>
<feature type="transmembrane region" description="Helical" evidence="1">
    <location>
        <begin position="57"/>
        <end position="78"/>
    </location>
</feature>
<evidence type="ECO:0000313" key="2">
    <source>
        <dbReference type="EMBL" id="MBE2900487.1"/>
    </source>
</evidence>
<feature type="transmembrane region" description="Helical" evidence="1">
    <location>
        <begin position="84"/>
        <end position="101"/>
    </location>
</feature>
<keyword evidence="1" id="KW-0812">Transmembrane</keyword>
<dbReference type="OrthoDB" id="378695at2157"/>
<comment type="caution">
    <text evidence="2">The sequence shown here is derived from an EMBL/GenBank/DDBJ whole genome shotgun (WGS) entry which is preliminary data.</text>
</comment>
<reference evidence="2" key="1">
    <citation type="submission" date="2018-06" db="EMBL/GenBank/DDBJ databases">
        <title>Draft genome sequence of Methanothermobacter thermautotrophicus Strain WHS, a thermophilic, hydrogenotrophic methanogen isolated from Washburn Hot Springs in Yellowstone National Park, USA.</title>
        <authorList>
            <person name="Mckay L.J."/>
            <person name="Klingelsmith K."/>
            <person name="Inskeep W.P."/>
            <person name="Fields M.W."/>
        </authorList>
    </citation>
    <scope>NUCLEOTIDE SEQUENCE</scope>
    <source>
        <strain evidence="2">WHS</strain>
    </source>
</reference>
<feature type="transmembrane region" description="Helical" evidence="1">
    <location>
        <begin position="6"/>
        <end position="25"/>
    </location>
</feature>
<evidence type="ECO:0000256" key="1">
    <source>
        <dbReference type="SAM" id="Phobius"/>
    </source>
</evidence>
<name>A0A842YND9_METTF</name>
<evidence type="ECO:0000313" key="3">
    <source>
        <dbReference type="Proteomes" id="UP000646659"/>
    </source>
</evidence>
<protein>
    <submittedName>
        <fullName evidence="2">Uncharacterized protein</fullName>
    </submittedName>
</protein>
<feature type="transmembrane region" description="Helical" evidence="1">
    <location>
        <begin position="121"/>
        <end position="140"/>
    </location>
</feature>
<keyword evidence="1" id="KW-1133">Transmembrane helix</keyword>
<keyword evidence="1" id="KW-0472">Membrane</keyword>
<dbReference type="EMBL" id="QKOF01000006">
    <property type="protein sequence ID" value="MBE2900487.1"/>
    <property type="molecule type" value="Genomic_DNA"/>
</dbReference>
<proteinExistence type="predicted"/>
<dbReference type="AlphaFoldDB" id="A0A842YND9"/>